<feature type="transmembrane region" description="Helical" evidence="6">
    <location>
        <begin position="59"/>
        <end position="78"/>
    </location>
</feature>
<proteinExistence type="predicted"/>
<evidence type="ECO:0000256" key="1">
    <source>
        <dbReference type="ARBA" id="ARBA00004651"/>
    </source>
</evidence>
<organism evidence="7">
    <name type="scientific">mine drainage metagenome</name>
    <dbReference type="NCBI Taxonomy" id="410659"/>
    <lineage>
        <taxon>unclassified sequences</taxon>
        <taxon>metagenomes</taxon>
        <taxon>ecological metagenomes</taxon>
    </lineage>
</organism>
<dbReference type="InterPro" id="IPR007341">
    <property type="entry name" value="Transgly_assoc"/>
</dbReference>
<keyword evidence="4 6" id="KW-1133">Transmembrane helix</keyword>
<dbReference type="EMBL" id="AUZX01011354">
    <property type="protein sequence ID" value="EQD43811.1"/>
    <property type="molecule type" value="Genomic_DNA"/>
</dbReference>
<protein>
    <submittedName>
        <fullName evidence="7">Transglycosylase-associated protein</fullName>
    </submittedName>
</protein>
<dbReference type="PANTHER" id="PTHR33884:SF7">
    <property type="entry name" value="BSL8023 PROTEIN"/>
    <property type="match status" value="1"/>
</dbReference>
<evidence type="ECO:0000256" key="3">
    <source>
        <dbReference type="ARBA" id="ARBA00022692"/>
    </source>
</evidence>
<gene>
    <name evidence="7" type="ORF">B1A_15472</name>
</gene>
<feature type="transmembrane region" description="Helical" evidence="6">
    <location>
        <begin position="29"/>
        <end position="47"/>
    </location>
</feature>
<dbReference type="Pfam" id="PF04226">
    <property type="entry name" value="Transgly_assoc"/>
    <property type="match status" value="1"/>
</dbReference>
<evidence type="ECO:0000256" key="6">
    <source>
        <dbReference type="SAM" id="Phobius"/>
    </source>
</evidence>
<name>T0Z6Z9_9ZZZZ</name>
<dbReference type="PANTHER" id="PTHR33884">
    <property type="entry name" value="UPF0410 PROTEIN YMGE"/>
    <property type="match status" value="1"/>
</dbReference>
<dbReference type="GO" id="GO:0005886">
    <property type="term" value="C:plasma membrane"/>
    <property type="evidence" value="ECO:0007669"/>
    <property type="project" value="UniProtKB-SubCell"/>
</dbReference>
<evidence type="ECO:0000313" key="7">
    <source>
        <dbReference type="EMBL" id="EQD43811.1"/>
    </source>
</evidence>
<dbReference type="AlphaFoldDB" id="T0Z6Z9"/>
<reference evidence="7" key="2">
    <citation type="journal article" date="2014" name="ISME J.">
        <title>Microbial stratification in low pH oxic and suboxic macroscopic growths along an acid mine drainage.</title>
        <authorList>
            <person name="Mendez-Garcia C."/>
            <person name="Mesa V."/>
            <person name="Sprenger R.R."/>
            <person name="Richter M."/>
            <person name="Diez M.S."/>
            <person name="Solano J."/>
            <person name="Bargiela R."/>
            <person name="Golyshina O.V."/>
            <person name="Manteca A."/>
            <person name="Ramos J.L."/>
            <person name="Gallego J.R."/>
            <person name="Llorente I."/>
            <person name="Martins Dos Santos V.A."/>
            <person name="Jensen O.N."/>
            <person name="Pelaez A.I."/>
            <person name="Sanchez J."/>
            <person name="Ferrer M."/>
        </authorList>
    </citation>
    <scope>NUCLEOTIDE SEQUENCE</scope>
</reference>
<comment type="caution">
    <text evidence="7">The sequence shown here is derived from an EMBL/GenBank/DDBJ whole genome shotgun (WGS) entry which is preliminary data.</text>
</comment>
<keyword evidence="3 6" id="KW-0812">Transmembrane</keyword>
<evidence type="ECO:0000256" key="4">
    <source>
        <dbReference type="ARBA" id="ARBA00022989"/>
    </source>
</evidence>
<keyword evidence="5 6" id="KW-0472">Membrane</keyword>
<reference evidence="7" key="1">
    <citation type="submission" date="2013-08" db="EMBL/GenBank/DDBJ databases">
        <authorList>
            <person name="Mendez C."/>
            <person name="Richter M."/>
            <person name="Ferrer M."/>
            <person name="Sanchez J."/>
        </authorList>
    </citation>
    <scope>NUCLEOTIDE SEQUENCE</scope>
</reference>
<accession>T0Z6Z9</accession>
<evidence type="ECO:0000256" key="5">
    <source>
        <dbReference type="ARBA" id="ARBA00023136"/>
    </source>
</evidence>
<comment type="subcellular location">
    <subcellularLocation>
        <location evidence="1">Cell membrane</location>
        <topology evidence="1">Multi-pass membrane protein</topology>
    </subcellularLocation>
</comment>
<keyword evidence="2" id="KW-1003">Cell membrane</keyword>
<sequence length="82" mass="8566">MHWIAVFLIGLIIGLLARALTPGHGPRGIILTALLGIAGSIVGTWAGQTLGWYAPGRPAGFIASVVGAMLLLLLHRMLARQS</sequence>
<evidence type="ECO:0000256" key="2">
    <source>
        <dbReference type="ARBA" id="ARBA00022475"/>
    </source>
</evidence>